<proteinExistence type="predicted"/>
<name>A0ABX2JYU8_9MYCO</name>
<dbReference type="Proteomes" id="UP000708347">
    <property type="component" value="Unassembled WGS sequence"/>
</dbReference>
<evidence type="ECO:0000256" key="2">
    <source>
        <dbReference type="SAM" id="SignalP"/>
    </source>
</evidence>
<evidence type="ECO:0000256" key="1">
    <source>
        <dbReference type="SAM" id="MobiDB-lite"/>
    </source>
</evidence>
<evidence type="ECO:0000313" key="3">
    <source>
        <dbReference type="EMBL" id="NTY61927.1"/>
    </source>
</evidence>
<keyword evidence="2" id="KW-0732">Signal</keyword>
<dbReference type="RefSeq" id="WP_174399653.1">
    <property type="nucleotide sequence ID" value="NZ_VBSB01000012.1"/>
</dbReference>
<keyword evidence="4" id="KW-1185">Reference proteome</keyword>
<reference evidence="3 4" key="1">
    <citation type="submission" date="2019-05" db="EMBL/GenBank/DDBJ databases">
        <title>Mycolicibacterium sphagni ENV482 genome assembly.</title>
        <authorList>
            <person name="Chen W."/>
            <person name="Faulkner N.W."/>
            <person name="Hyman M.R."/>
        </authorList>
    </citation>
    <scope>NUCLEOTIDE SEQUENCE [LARGE SCALE GENOMIC DNA]</scope>
    <source>
        <strain evidence="3 4">ENV482</strain>
    </source>
</reference>
<dbReference type="EMBL" id="VBSB01000012">
    <property type="protein sequence ID" value="NTY61927.1"/>
    <property type="molecule type" value="Genomic_DNA"/>
</dbReference>
<comment type="caution">
    <text evidence="3">The sequence shown here is derived from an EMBL/GenBank/DDBJ whole genome shotgun (WGS) entry which is preliminary data.</text>
</comment>
<feature type="compositionally biased region" description="Low complexity" evidence="1">
    <location>
        <begin position="283"/>
        <end position="296"/>
    </location>
</feature>
<accession>A0ABX2JYU8</accession>
<gene>
    <name evidence="3" type="ORF">FEG63_20500</name>
</gene>
<evidence type="ECO:0000313" key="4">
    <source>
        <dbReference type="Proteomes" id="UP000708347"/>
    </source>
</evidence>
<feature type="region of interest" description="Disordered" evidence="1">
    <location>
        <begin position="283"/>
        <end position="318"/>
    </location>
</feature>
<sequence length="318" mass="30497">MIRATLPGGRTNRALVGALGGAVVSATFAAATLGSAAPANATCASFFGIGNSAQCTSSPTSIAIALGPGATAKATGLFTVAIANGLGNGAGQTTIATADGSVNLAYAGGSDSVTVTHSNFSVGIVQGKRVAAVVGSVTGKDFFNSALSLGSQGLVTPTQTATYTLLVAGNGNMAVDFGGGQGDTGGFMEAYGTLNSVFSFGSRGSFVGAGTFAIPLGPAKPAVFSTAFNLFGTGNIVTTIPGPLSIAGSIGQTGATIKQAGPGININNTVVLSAAATGASNRAASAAASNKRPSAADGSRHKASAAASTGGSKRGSLH</sequence>
<feature type="chain" id="PRO_5046404079" evidence="2">
    <location>
        <begin position="30"/>
        <end position="318"/>
    </location>
</feature>
<feature type="signal peptide" evidence="2">
    <location>
        <begin position="1"/>
        <end position="29"/>
    </location>
</feature>
<organism evidence="3 4">
    <name type="scientific">Mycolicibacterium sphagni</name>
    <dbReference type="NCBI Taxonomy" id="1786"/>
    <lineage>
        <taxon>Bacteria</taxon>
        <taxon>Bacillati</taxon>
        <taxon>Actinomycetota</taxon>
        <taxon>Actinomycetes</taxon>
        <taxon>Mycobacteriales</taxon>
        <taxon>Mycobacteriaceae</taxon>
        <taxon>Mycolicibacterium</taxon>
    </lineage>
</organism>
<protein>
    <submittedName>
        <fullName evidence="3">Uncharacterized protein</fullName>
    </submittedName>
</protein>